<evidence type="ECO:0000313" key="5">
    <source>
        <dbReference type="Proteomes" id="UP000041254"/>
    </source>
</evidence>
<dbReference type="InParanoid" id="A0A0G4H4X9"/>
<evidence type="ECO:0000256" key="1">
    <source>
        <dbReference type="SAM" id="MobiDB-lite"/>
    </source>
</evidence>
<keyword evidence="2" id="KW-0812">Transmembrane</keyword>
<keyword evidence="2" id="KW-1133">Transmembrane helix</keyword>
<feature type="chain" id="PRO_5005191582" description="V-ATPase proteolipid subunit C-like domain-containing protein" evidence="3">
    <location>
        <begin position="20"/>
        <end position="229"/>
    </location>
</feature>
<evidence type="ECO:0000256" key="2">
    <source>
        <dbReference type="SAM" id="Phobius"/>
    </source>
</evidence>
<feature type="signal peptide" evidence="3">
    <location>
        <begin position="1"/>
        <end position="19"/>
    </location>
</feature>
<organism evidence="4 5">
    <name type="scientific">Vitrella brassicaformis (strain CCMP3155)</name>
    <dbReference type="NCBI Taxonomy" id="1169540"/>
    <lineage>
        <taxon>Eukaryota</taxon>
        <taxon>Sar</taxon>
        <taxon>Alveolata</taxon>
        <taxon>Colpodellida</taxon>
        <taxon>Vitrellaceae</taxon>
        <taxon>Vitrella</taxon>
    </lineage>
</organism>
<evidence type="ECO:0008006" key="6">
    <source>
        <dbReference type="Google" id="ProtNLM"/>
    </source>
</evidence>
<gene>
    <name evidence="4" type="ORF">Vbra_1917</name>
</gene>
<feature type="compositionally biased region" description="Basic and acidic residues" evidence="1">
    <location>
        <begin position="65"/>
        <end position="82"/>
    </location>
</feature>
<reference evidence="4 5" key="1">
    <citation type="submission" date="2014-11" db="EMBL/GenBank/DDBJ databases">
        <authorList>
            <person name="Zhu J."/>
            <person name="Qi W."/>
            <person name="Song R."/>
        </authorList>
    </citation>
    <scope>NUCLEOTIDE SEQUENCE [LARGE SCALE GENOMIC DNA]</scope>
</reference>
<dbReference type="Proteomes" id="UP000041254">
    <property type="component" value="Unassembled WGS sequence"/>
</dbReference>
<keyword evidence="2" id="KW-0472">Membrane</keyword>
<feature type="region of interest" description="Disordered" evidence="1">
    <location>
        <begin position="54"/>
        <end position="94"/>
    </location>
</feature>
<feature type="transmembrane region" description="Helical" evidence="2">
    <location>
        <begin position="162"/>
        <end position="189"/>
    </location>
</feature>
<dbReference type="AlphaFoldDB" id="A0A0G4H4X9"/>
<keyword evidence="3" id="KW-0732">Signal</keyword>
<dbReference type="VEuPathDB" id="CryptoDB:Vbra_1917"/>
<accession>A0A0G4H4X9</accession>
<feature type="transmembrane region" description="Helical" evidence="2">
    <location>
        <begin position="201"/>
        <end position="224"/>
    </location>
</feature>
<proteinExistence type="predicted"/>
<evidence type="ECO:0000256" key="3">
    <source>
        <dbReference type="SAM" id="SignalP"/>
    </source>
</evidence>
<dbReference type="EMBL" id="CDMY01001000">
    <property type="protein sequence ID" value="CEM38838.1"/>
    <property type="molecule type" value="Genomic_DNA"/>
</dbReference>
<sequence>MPQQAALLIPAGVIASALASAFQPPLVARPLKAVIPVHSTARGKATHFLSVLKRREKGQNQDTRTQLHAEESSGNDERKTSEPPDSTLPSSACLPPTYGAPLQLQVVNYGDEQVAEKWLGDPVRRASATPAPSEAPPPITITGLERPVERFSQGVSNGGTGIIAVGVGIIAVGVGMIAGAIITGAASLLEALIKAGMKGPGAVIAALLISGAFLYVAFALVWLLKALQE</sequence>
<protein>
    <recommendedName>
        <fullName evidence="6">V-ATPase proteolipid subunit C-like domain-containing protein</fullName>
    </recommendedName>
</protein>
<evidence type="ECO:0000313" key="4">
    <source>
        <dbReference type="EMBL" id="CEM38838.1"/>
    </source>
</evidence>
<name>A0A0G4H4X9_VITBC</name>
<keyword evidence="5" id="KW-1185">Reference proteome</keyword>